<reference evidence="2 3" key="1">
    <citation type="journal article" date="2019" name="Commun. Biol.">
        <title>The bagworm genome reveals a unique fibroin gene that provides high tensile strength.</title>
        <authorList>
            <person name="Kono N."/>
            <person name="Nakamura H."/>
            <person name="Ohtoshi R."/>
            <person name="Tomita M."/>
            <person name="Numata K."/>
            <person name="Arakawa K."/>
        </authorList>
    </citation>
    <scope>NUCLEOTIDE SEQUENCE [LARGE SCALE GENOMIC DNA]</scope>
</reference>
<feature type="compositionally biased region" description="Low complexity" evidence="1">
    <location>
        <begin position="1"/>
        <end position="15"/>
    </location>
</feature>
<evidence type="ECO:0000256" key="1">
    <source>
        <dbReference type="SAM" id="MobiDB-lite"/>
    </source>
</evidence>
<dbReference type="AlphaFoldDB" id="A0A4C1XNX1"/>
<gene>
    <name evidence="2" type="ORF">EVAR_98142_1</name>
</gene>
<evidence type="ECO:0000313" key="3">
    <source>
        <dbReference type="Proteomes" id="UP000299102"/>
    </source>
</evidence>
<evidence type="ECO:0000313" key="2">
    <source>
        <dbReference type="EMBL" id="GBP65521.1"/>
    </source>
</evidence>
<proteinExistence type="predicted"/>
<feature type="compositionally biased region" description="Basic and acidic residues" evidence="1">
    <location>
        <begin position="50"/>
        <end position="62"/>
    </location>
</feature>
<protein>
    <submittedName>
        <fullName evidence="2">Uncharacterized protein</fullName>
    </submittedName>
</protein>
<name>A0A4C1XNX1_EUMVA</name>
<keyword evidence="3" id="KW-1185">Reference proteome</keyword>
<organism evidence="2 3">
    <name type="scientific">Eumeta variegata</name>
    <name type="common">Bagworm moth</name>
    <name type="synonym">Eumeta japonica</name>
    <dbReference type="NCBI Taxonomy" id="151549"/>
    <lineage>
        <taxon>Eukaryota</taxon>
        <taxon>Metazoa</taxon>
        <taxon>Ecdysozoa</taxon>
        <taxon>Arthropoda</taxon>
        <taxon>Hexapoda</taxon>
        <taxon>Insecta</taxon>
        <taxon>Pterygota</taxon>
        <taxon>Neoptera</taxon>
        <taxon>Endopterygota</taxon>
        <taxon>Lepidoptera</taxon>
        <taxon>Glossata</taxon>
        <taxon>Ditrysia</taxon>
        <taxon>Tineoidea</taxon>
        <taxon>Psychidae</taxon>
        <taxon>Oiketicinae</taxon>
        <taxon>Eumeta</taxon>
    </lineage>
</organism>
<dbReference type="Proteomes" id="UP000299102">
    <property type="component" value="Unassembled WGS sequence"/>
</dbReference>
<feature type="region of interest" description="Disordered" evidence="1">
    <location>
        <begin position="1"/>
        <end position="62"/>
    </location>
</feature>
<sequence>MIAAIAEPRGPAAGRGRAERGARGAPRSPPATHALAGQQPNERNSLGVADTRRHRDTERQDRLLHRYLQPSVHPPVRARCRAARLLWLACVITLASSERSRPVTLDSEQCSPFALEQRHHYTSSSRAPLGRP</sequence>
<comment type="caution">
    <text evidence="2">The sequence shown here is derived from an EMBL/GenBank/DDBJ whole genome shotgun (WGS) entry which is preliminary data.</text>
</comment>
<accession>A0A4C1XNX1</accession>
<dbReference type="EMBL" id="BGZK01000931">
    <property type="protein sequence ID" value="GBP65521.1"/>
    <property type="molecule type" value="Genomic_DNA"/>
</dbReference>